<dbReference type="Gene3D" id="3.40.50.150">
    <property type="entry name" value="Vaccinia Virus protein VP39"/>
    <property type="match status" value="1"/>
</dbReference>
<reference evidence="2" key="1">
    <citation type="submission" date="2017-12" db="EMBL/GenBank/DDBJ databases">
        <title>FDA dAtabase for Regulatory Grade micrObial Sequences (FDA-ARGOS): Supporting development and validation of Infectious Disease Dx tests.</title>
        <authorList>
            <person name="Kerrigan L."/>
            <person name="Tallon L.J."/>
            <person name="Sadzewicz L."/>
            <person name="Sengamalay N."/>
            <person name="Ott S."/>
            <person name="Godinez A."/>
            <person name="Nagaraj S."/>
            <person name="Vavikolanu K."/>
            <person name="Vyas G."/>
            <person name="Nadendla S."/>
            <person name="Aluvathingal J."/>
            <person name="Sichtig H."/>
        </authorList>
    </citation>
    <scope>NUCLEOTIDE SEQUENCE [LARGE SCALE GENOMIC DNA]</scope>
    <source>
        <strain evidence="2">FDAARGOS_200</strain>
    </source>
</reference>
<evidence type="ECO:0008006" key="4">
    <source>
        <dbReference type="Google" id="ProtNLM"/>
    </source>
</evidence>
<dbReference type="GeneID" id="98064154"/>
<keyword evidence="1" id="KW-0472">Membrane</keyword>
<gene>
    <name evidence="2" type="ORF">A6J39_019255</name>
</gene>
<dbReference type="Pfam" id="PF01564">
    <property type="entry name" value="Spermine_synth"/>
    <property type="match status" value="1"/>
</dbReference>
<name>A0AAX0WYH0_9GAMM</name>
<organism evidence="2 3">
    <name type="scientific">Legionella anisa</name>
    <dbReference type="NCBI Taxonomy" id="28082"/>
    <lineage>
        <taxon>Bacteria</taxon>
        <taxon>Pseudomonadati</taxon>
        <taxon>Pseudomonadota</taxon>
        <taxon>Gammaproteobacteria</taxon>
        <taxon>Legionellales</taxon>
        <taxon>Legionellaceae</taxon>
        <taxon>Legionella</taxon>
    </lineage>
</organism>
<keyword evidence="1" id="KW-1133">Transmembrane helix</keyword>
<feature type="transmembrane region" description="Helical" evidence="1">
    <location>
        <begin position="107"/>
        <end position="130"/>
    </location>
</feature>
<feature type="transmembrane region" description="Helical" evidence="1">
    <location>
        <begin position="739"/>
        <end position="758"/>
    </location>
</feature>
<feature type="transmembrane region" description="Helical" evidence="1">
    <location>
        <begin position="706"/>
        <end position="727"/>
    </location>
</feature>
<dbReference type="SUPFAM" id="SSF53335">
    <property type="entry name" value="S-adenosyl-L-methionine-dependent methyltransferases"/>
    <property type="match status" value="1"/>
</dbReference>
<evidence type="ECO:0000313" key="3">
    <source>
        <dbReference type="Proteomes" id="UP000192511"/>
    </source>
</evidence>
<dbReference type="CDD" id="cd02440">
    <property type="entry name" value="AdoMet_MTases"/>
    <property type="match status" value="1"/>
</dbReference>
<dbReference type="InterPro" id="IPR029063">
    <property type="entry name" value="SAM-dependent_MTases_sf"/>
</dbReference>
<dbReference type="RefSeq" id="WP_019232864.1">
    <property type="nucleotide sequence ID" value="NZ_CAAAHR010000012.1"/>
</dbReference>
<feature type="transmembrane region" description="Helical" evidence="1">
    <location>
        <begin position="142"/>
        <end position="160"/>
    </location>
</feature>
<dbReference type="Proteomes" id="UP000192511">
    <property type="component" value="Unassembled WGS sequence"/>
</dbReference>
<dbReference type="EMBL" id="NBTX02000004">
    <property type="protein sequence ID" value="PNL63160.1"/>
    <property type="molecule type" value="Genomic_DNA"/>
</dbReference>
<protein>
    <recommendedName>
        <fullName evidence="4">SAM-dependent methyltransferase</fullName>
    </recommendedName>
</protein>
<feature type="transmembrane region" description="Helical" evidence="1">
    <location>
        <begin position="640"/>
        <end position="663"/>
    </location>
</feature>
<sequence>MKQINYPTLIGIFLISFSILVLEITLTKIFSVTLWYHYSYFVISLAMFGMGFGGMLVYHFEEQFKYSVRKNLYILSIILALSIILSLYAVIAYHLPKAINWQSIVQFTGVYLLCTAPFVFSSIILSLLFLNFSDKANIIYSFDLQGAAIGCIACVLLISYFTAPQVLLIASLTSVVAAILFELPKIRIYSLVLLVASFLLVLIGNSLFKVTQTKNYSELQYVNLYEKWSPLSRITVSSEIYFRGLHDESPFGWGLSSIYKPKHEFKQLWIQQDASACTPIVPFHGDYREVDFLKYDITSMPYYLRKNADVFILGVGGGRDVLTALAFDSKQITGVDIHPVMIDLIKNKYAQYAGNIYNNDKVHVAVSEGRSYLEVEKKTYDIIQIPLIDSWAATVAGAFAMAENSIYTVEAFQTYLKFLNPSGILSVTRFYFNPDNQTIKIVLLARAALEQSGITSPERNIVIVKNKGNNNIDVATVLVKKEPFSAREINEIKEIARKLAFDIVYLPSGNNNETLFQTALTTKNLNQFIENYYYDIRPTTDDRPFFFQMFYFSKVKDLLSGKKITGQIFNYYGVSIVFVLLITSTILVLLFYFLPLLLSNTSTKPPLSWGLYFSALGLGFMLIEMPILQVGSVYLGGPTYGLAVGLFCLLFFGGLGSILFNYPQPEQTERVLKRGLIMVVLLAIVLPFYLHWLMQVTFGYNWYLKLTLFVLILLPLGLCMGIALPSGMRLARYQNTKSIPWFWALNCAFSVLGSIIAMATSMMFGYSITLILASVIYLLAWILTIPLSRTLLRR</sequence>
<feature type="transmembrane region" description="Helical" evidence="1">
    <location>
        <begin position="72"/>
        <end position="95"/>
    </location>
</feature>
<proteinExistence type="predicted"/>
<accession>A0AAX0WYH0</accession>
<feature type="transmembrane region" description="Helical" evidence="1">
    <location>
        <begin position="571"/>
        <end position="597"/>
    </location>
</feature>
<evidence type="ECO:0000256" key="1">
    <source>
        <dbReference type="SAM" id="Phobius"/>
    </source>
</evidence>
<keyword evidence="3" id="KW-1185">Reference proteome</keyword>
<comment type="caution">
    <text evidence="2">The sequence shown here is derived from an EMBL/GenBank/DDBJ whole genome shotgun (WGS) entry which is preliminary data.</text>
</comment>
<feature type="transmembrane region" description="Helical" evidence="1">
    <location>
        <begin position="7"/>
        <end position="26"/>
    </location>
</feature>
<feature type="transmembrane region" description="Helical" evidence="1">
    <location>
        <begin position="38"/>
        <end position="60"/>
    </location>
</feature>
<feature type="transmembrane region" description="Helical" evidence="1">
    <location>
        <begin position="675"/>
        <end position="694"/>
    </location>
</feature>
<dbReference type="AlphaFoldDB" id="A0AAX0WYH0"/>
<feature type="transmembrane region" description="Helical" evidence="1">
    <location>
        <begin position="609"/>
        <end position="628"/>
    </location>
</feature>
<feature type="transmembrane region" description="Helical" evidence="1">
    <location>
        <begin position="764"/>
        <end position="785"/>
    </location>
</feature>
<feature type="transmembrane region" description="Helical" evidence="1">
    <location>
        <begin position="188"/>
        <end position="208"/>
    </location>
</feature>
<evidence type="ECO:0000313" key="2">
    <source>
        <dbReference type="EMBL" id="PNL63160.1"/>
    </source>
</evidence>
<keyword evidence="1" id="KW-0812">Transmembrane</keyword>